<dbReference type="SUPFAM" id="SSF57625">
    <property type="entry name" value="Invertebrate chitin-binding proteins"/>
    <property type="match status" value="1"/>
</dbReference>
<keyword evidence="4" id="KW-1015">Disulfide bond</keyword>
<keyword evidence="3" id="KW-0677">Repeat</keyword>
<evidence type="ECO:0000256" key="3">
    <source>
        <dbReference type="ARBA" id="ARBA00022737"/>
    </source>
</evidence>
<dbReference type="EMBL" id="JAHXZJ010001864">
    <property type="protein sequence ID" value="KAH0549138.1"/>
    <property type="molecule type" value="Genomic_DNA"/>
</dbReference>
<dbReference type="Gene3D" id="2.170.140.10">
    <property type="entry name" value="Chitin binding domain"/>
    <property type="match status" value="2"/>
</dbReference>
<organism evidence="9 10">
    <name type="scientific">Cotesia glomerata</name>
    <name type="common">Lepidopteran parasitic wasp</name>
    <name type="synonym">Apanteles glomeratus</name>
    <dbReference type="NCBI Taxonomy" id="32391"/>
    <lineage>
        <taxon>Eukaryota</taxon>
        <taxon>Metazoa</taxon>
        <taxon>Ecdysozoa</taxon>
        <taxon>Arthropoda</taxon>
        <taxon>Hexapoda</taxon>
        <taxon>Insecta</taxon>
        <taxon>Pterygota</taxon>
        <taxon>Neoptera</taxon>
        <taxon>Endopterygota</taxon>
        <taxon>Hymenoptera</taxon>
        <taxon>Apocrita</taxon>
        <taxon>Ichneumonoidea</taxon>
        <taxon>Braconidae</taxon>
        <taxon>Microgastrinae</taxon>
        <taxon>Cotesia</taxon>
    </lineage>
</organism>
<keyword evidence="10" id="KW-1185">Reference proteome</keyword>
<reference evidence="9 10" key="1">
    <citation type="journal article" date="2021" name="J. Hered.">
        <title>A chromosome-level genome assembly of the parasitoid wasp, Cotesia glomerata (Hymenoptera: Braconidae).</title>
        <authorList>
            <person name="Pinto B.J."/>
            <person name="Weis J.J."/>
            <person name="Gamble T."/>
            <person name="Ode P.J."/>
            <person name="Paul R."/>
            <person name="Zaspel J.M."/>
        </authorList>
    </citation>
    <scope>NUCLEOTIDE SEQUENCE [LARGE SCALE GENOMIC DNA]</scope>
    <source>
        <strain evidence="9">CgM1</strain>
    </source>
</reference>
<dbReference type="AlphaFoldDB" id="A0AAV7HVS3"/>
<keyword evidence="5" id="KW-0325">Glycoprotein</keyword>
<dbReference type="GO" id="GO:0008061">
    <property type="term" value="F:chitin binding"/>
    <property type="evidence" value="ECO:0007669"/>
    <property type="project" value="UniProtKB-KW"/>
</dbReference>
<dbReference type="Pfam" id="PF01607">
    <property type="entry name" value="CBM_14"/>
    <property type="match status" value="1"/>
</dbReference>
<evidence type="ECO:0000313" key="10">
    <source>
        <dbReference type="Proteomes" id="UP000826195"/>
    </source>
</evidence>
<name>A0AAV7HVS3_COTGL</name>
<gene>
    <name evidence="9" type="ORF">KQX54_006512</name>
</gene>
<feature type="compositionally biased region" description="Acidic residues" evidence="6">
    <location>
        <begin position="359"/>
        <end position="382"/>
    </location>
</feature>
<keyword evidence="1" id="KW-0147">Chitin-binding</keyword>
<evidence type="ECO:0000256" key="4">
    <source>
        <dbReference type="ARBA" id="ARBA00023157"/>
    </source>
</evidence>
<evidence type="ECO:0000313" key="9">
    <source>
        <dbReference type="EMBL" id="KAH0549138.1"/>
    </source>
</evidence>
<feature type="region of interest" description="Disordered" evidence="6">
    <location>
        <begin position="354"/>
        <end position="391"/>
    </location>
</feature>
<dbReference type="PANTHER" id="PTHR23301">
    <property type="entry name" value="CHITIN BINDING PERITROPHIN-A"/>
    <property type="match status" value="1"/>
</dbReference>
<dbReference type="InterPro" id="IPR036508">
    <property type="entry name" value="Chitin-bd_dom_sf"/>
</dbReference>
<dbReference type="PROSITE" id="PS50940">
    <property type="entry name" value="CHIT_BIND_II"/>
    <property type="match status" value="2"/>
</dbReference>
<dbReference type="GO" id="GO:0005576">
    <property type="term" value="C:extracellular region"/>
    <property type="evidence" value="ECO:0007669"/>
    <property type="project" value="InterPro"/>
</dbReference>
<evidence type="ECO:0000256" key="7">
    <source>
        <dbReference type="SAM" id="SignalP"/>
    </source>
</evidence>
<protein>
    <recommendedName>
        <fullName evidence="8">Chitin-binding type-2 domain-containing protein</fullName>
    </recommendedName>
</protein>
<sequence>MTSAFNICLLLSFIIVVTKASKCPQKRKPHDNSCIKFYDCVNLPNGGYVWAPSRCTDGLVFQPHLLLCVQPGENWSCDDRESGNGTSNDNISLSSEFSNRIESSSDFNYQFSSSSTSNKLSNLQVIIPYPFNQTNETGTKKETLQILIPMKGQNNFHDKSSDSKGYWDKIIFYQHLGPSVKQYLFLPRNSGSDKNGYTYHDIFDYLVKNFTLDHKLEDIKNNDTEIDDDITEIDTLQSNFNIDEIDKLSNVLLVKSNLGKKEYITVDKYKKLLASNLKIEIIRIIPCRRGFRLPNATDCTKYYTCELTNAQVHEFTCPPYTAFNNQINVCDPQTFKRCLKSRYHSLSSSDIKKEITVSSEEDDNDEDYDEDDDNDADSEDEVADKPCESAGKFPDRKSEKYYYLCYTSEVTGKIESIRMTCPNDLIFCGDRKVCTTKRFCNY</sequence>
<proteinExistence type="predicted"/>
<evidence type="ECO:0000259" key="8">
    <source>
        <dbReference type="PROSITE" id="PS50940"/>
    </source>
</evidence>
<evidence type="ECO:0000256" key="2">
    <source>
        <dbReference type="ARBA" id="ARBA00022729"/>
    </source>
</evidence>
<feature type="domain" description="Chitin-binding type-2" evidence="8">
    <location>
        <begin position="284"/>
        <end position="340"/>
    </location>
</feature>
<dbReference type="InterPro" id="IPR002557">
    <property type="entry name" value="Chitin-bd_dom"/>
</dbReference>
<evidence type="ECO:0000256" key="1">
    <source>
        <dbReference type="ARBA" id="ARBA00022669"/>
    </source>
</evidence>
<dbReference type="InterPro" id="IPR051940">
    <property type="entry name" value="Chitin_bind-dev_reg"/>
</dbReference>
<evidence type="ECO:0000256" key="5">
    <source>
        <dbReference type="ARBA" id="ARBA00023180"/>
    </source>
</evidence>
<comment type="caution">
    <text evidence="9">The sequence shown here is derived from an EMBL/GenBank/DDBJ whole genome shotgun (WGS) entry which is preliminary data.</text>
</comment>
<feature type="chain" id="PRO_5043596957" description="Chitin-binding type-2 domain-containing protein" evidence="7">
    <location>
        <begin position="21"/>
        <end position="442"/>
    </location>
</feature>
<keyword evidence="2 7" id="KW-0732">Signal</keyword>
<accession>A0AAV7HVS3</accession>
<feature type="signal peptide" evidence="7">
    <location>
        <begin position="1"/>
        <end position="20"/>
    </location>
</feature>
<feature type="domain" description="Chitin-binding type-2" evidence="8">
    <location>
        <begin position="20"/>
        <end position="79"/>
    </location>
</feature>
<dbReference type="PANTHER" id="PTHR23301:SF0">
    <property type="entry name" value="CHITIN-BINDING TYPE-2 DOMAIN-CONTAINING PROTEIN-RELATED"/>
    <property type="match status" value="1"/>
</dbReference>
<dbReference type="Proteomes" id="UP000826195">
    <property type="component" value="Unassembled WGS sequence"/>
</dbReference>
<evidence type="ECO:0000256" key="6">
    <source>
        <dbReference type="SAM" id="MobiDB-lite"/>
    </source>
</evidence>
<dbReference type="SMART" id="SM00494">
    <property type="entry name" value="ChtBD2"/>
    <property type="match status" value="3"/>
</dbReference>